<evidence type="ECO:0000259" key="10">
    <source>
        <dbReference type="PROSITE" id="PS50853"/>
    </source>
</evidence>
<evidence type="ECO:0000256" key="3">
    <source>
        <dbReference type="ARBA" id="ARBA00022729"/>
    </source>
</evidence>
<accession>A0A7L0HRA7</accession>
<protein>
    <submittedName>
        <fullName evidence="11">TPOR protein</fullName>
    </submittedName>
</protein>
<evidence type="ECO:0000256" key="4">
    <source>
        <dbReference type="ARBA" id="ARBA00022989"/>
    </source>
</evidence>
<dbReference type="PANTHER" id="PTHR23037">
    <property type="entry name" value="CYTOKINE RECEPTOR"/>
    <property type="match status" value="1"/>
</dbReference>
<evidence type="ECO:0000256" key="2">
    <source>
        <dbReference type="ARBA" id="ARBA00022692"/>
    </source>
</evidence>
<keyword evidence="12" id="KW-1185">Reference proteome</keyword>
<evidence type="ECO:0000313" key="12">
    <source>
        <dbReference type="Proteomes" id="UP000541811"/>
    </source>
</evidence>
<dbReference type="GO" id="GO:0004896">
    <property type="term" value="F:cytokine receptor activity"/>
    <property type="evidence" value="ECO:0007669"/>
    <property type="project" value="TreeGrafter"/>
</dbReference>
<keyword evidence="2" id="KW-0812">Transmembrane</keyword>
<feature type="non-terminal residue" evidence="11">
    <location>
        <position position="1"/>
    </location>
</feature>
<sequence>RMAACLHRGWLPSLLPAILLSFHSPTSAPEPVTSQDAALLAGVPENILCFSRSFEDLTCFWDEEEEEASRTCHFYYWYSRDMPMACTVSTWRRGAGGTRHACIFPSQDVRLFTQLHLRVLDITTNQTKYQRELSVDTVGLIAPPVNITARWAGAAGQLYVSWQPPLADYPNFFLYEVRCCPARPPEMPCSTALDHSGQHPRDPYIQPEVSTHTPTAGAATASPGAGQGLVQANTWVVIRDRQPGVRYHIQVRSKPDGTSMDGFWGPWSQAVAAETPRSSGDIRLCCSTPDLRHVRCEWSWDPAETHSSHQLFYQPSPSGAGTREDAWQQCLEVSVGVQGTHTCTFQPRAGSAISVLVNITRPHTPPTLSYFKEPFWLHQAVLTNAPQLVQVTVSQGRLSLQWLPPLEALAEQLDYQVRYAVENSPDWKVLQVPRAARKEVLDLRPGARYHAQVRAQPSGPWYRGSWSAWSKPVVVDATADAGKGQGRRGGCSQRSHTARGGRLRSQHSSSDAGWIIPSVMVVPLLFTGVLLGLRCTFPSLYSNVKRKLWPPVPDLHRALGSFLHESSKHGQ</sequence>
<feature type="region of interest" description="Disordered" evidence="8">
    <location>
        <begin position="481"/>
        <end position="509"/>
    </location>
</feature>
<keyword evidence="5" id="KW-0472">Membrane</keyword>
<reference evidence="11 12" key="1">
    <citation type="submission" date="2019-09" db="EMBL/GenBank/DDBJ databases">
        <title>Bird 10,000 Genomes (B10K) Project - Family phase.</title>
        <authorList>
            <person name="Zhang G."/>
        </authorList>
    </citation>
    <scope>NUCLEOTIDE SEQUENCE [LARGE SCALE GENOMIC DNA]</scope>
    <source>
        <strain evidence="11">B10K-DU-005-73</strain>
        <tissue evidence="11">Liver</tissue>
    </source>
</reference>
<dbReference type="InterPro" id="IPR015152">
    <property type="entry name" value="Growth/epo_recpt_lig-bind"/>
</dbReference>
<feature type="non-terminal residue" evidence="11">
    <location>
        <position position="571"/>
    </location>
</feature>
<evidence type="ECO:0000256" key="1">
    <source>
        <dbReference type="ARBA" id="ARBA00004479"/>
    </source>
</evidence>
<keyword evidence="3 9" id="KW-0732">Signal</keyword>
<dbReference type="SUPFAM" id="SSF49265">
    <property type="entry name" value="Fibronectin type III"/>
    <property type="match status" value="3"/>
</dbReference>
<comment type="caution">
    <text evidence="11">The sequence shown here is derived from an EMBL/GenBank/DDBJ whole genome shotgun (WGS) entry which is preliminary data.</text>
</comment>
<dbReference type="AlphaFoldDB" id="A0A7L0HRA7"/>
<dbReference type="InterPro" id="IPR013783">
    <property type="entry name" value="Ig-like_fold"/>
</dbReference>
<dbReference type="Pfam" id="PF09067">
    <property type="entry name" value="EpoR_lig-bind"/>
    <property type="match status" value="1"/>
</dbReference>
<feature type="region of interest" description="Disordered" evidence="8">
    <location>
        <begin position="191"/>
        <end position="225"/>
    </location>
</feature>
<evidence type="ECO:0000256" key="9">
    <source>
        <dbReference type="SAM" id="SignalP"/>
    </source>
</evidence>
<dbReference type="InterPro" id="IPR036116">
    <property type="entry name" value="FN3_sf"/>
</dbReference>
<dbReference type="CDD" id="cd00063">
    <property type="entry name" value="FN3"/>
    <property type="match status" value="1"/>
</dbReference>
<dbReference type="Pfam" id="PF00041">
    <property type="entry name" value="fn3"/>
    <property type="match status" value="1"/>
</dbReference>
<gene>
    <name evidence="11" type="primary">Mpl</name>
    <name evidence="11" type="ORF">AREINT_R05937</name>
</gene>
<name>A0A7L0HRA7_AREIN</name>
<proteinExistence type="predicted"/>
<evidence type="ECO:0000256" key="8">
    <source>
        <dbReference type="SAM" id="MobiDB-lite"/>
    </source>
</evidence>
<organism evidence="11 12">
    <name type="scientific">Arenaria interpres</name>
    <name type="common">Ruddy turnstone</name>
    <name type="synonym">Tringa interpres</name>
    <dbReference type="NCBI Taxonomy" id="54971"/>
    <lineage>
        <taxon>Eukaryota</taxon>
        <taxon>Metazoa</taxon>
        <taxon>Chordata</taxon>
        <taxon>Craniata</taxon>
        <taxon>Vertebrata</taxon>
        <taxon>Euteleostomi</taxon>
        <taxon>Archelosauria</taxon>
        <taxon>Archosauria</taxon>
        <taxon>Dinosauria</taxon>
        <taxon>Saurischia</taxon>
        <taxon>Theropoda</taxon>
        <taxon>Coelurosauria</taxon>
        <taxon>Aves</taxon>
        <taxon>Neognathae</taxon>
        <taxon>Neoaves</taxon>
        <taxon>Charadriiformes</taxon>
        <taxon>Scolopacidae</taxon>
        <taxon>Arenaria</taxon>
    </lineage>
</organism>
<feature type="chain" id="PRO_5029568059" evidence="9">
    <location>
        <begin position="29"/>
        <end position="571"/>
    </location>
</feature>
<keyword evidence="7" id="KW-0325">Glycoprotein</keyword>
<comment type="subcellular location">
    <subcellularLocation>
        <location evidence="1">Membrane</location>
        <topology evidence="1">Single-pass type I membrane protein</topology>
    </subcellularLocation>
</comment>
<keyword evidence="6" id="KW-0675">Receptor</keyword>
<evidence type="ECO:0000256" key="7">
    <source>
        <dbReference type="ARBA" id="ARBA00023180"/>
    </source>
</evidence>
<feature type="domain" description="Fibronectin type-III" evidence="10">
    <location>
        <begin position="385"/>
        <end position="481"/>
    </location>
</feature>
<feature type="compositionally biased region" description="Basic residues" evidence="8">
    <location>
        <begin position="496"/>
        <end position="505"/>
    </location>
</feature>
<evidence type="ECO:0000256" key="6">
    <source>
        <dbReference type="ARBA" id="ARBA00023170"/>
    </source>
</evidence>
<dbReference type="PROSITE" id="PS50853">
    <property type="entry name" value="FN3"/>
    <property type="match status" value="1"/>
</dbReference>
<feature type="compositionally biased region" description="Low complexity" evidence="8">
    <location>
        <begin position="210"/>
        <end position="224"/>
    </location>
</feature>
<evidence type="ECO:0000256" key="5">
    <source>
        <dbReference type="ARBA" id="ARBA00023136"/>
    </source>
</evidence>
<keyword evidence="4" id="KW-1133">Transmembrane helix</keyword>
<evidence type="ECO:0000313" key="11">
    <source>
        <dbReference type="EMBL" id="NXK22008.1"/>
    </source>
</evidence>
<dbReference type="InterPro" id="IPR003961">
    <property type="entry name" value="FN3_dom"/>
</dbReference>
<dbReference type="EMBL" id="VXAK01012536">
    <property type="protein sequence ID" value="NXK22008.1"/>
    <property type="molecule type" value="Genomic_DNA"/>
</dbReference>
<dbReference type="PANTHER" id="PTHR23037:SF31">
    <property type="entry name" value="THROMBOPOIETIN RECEPTOR"/>
    <property type="match status" value="1"/>
</dbReference>
<dbReference type="Proteomes" id="UP000541811">
    <property type="component" value="Unassembled WGS sequence"/>
</dbReference>
<dbReference type="SMART" id="SM00060">
    <property type="entry name" value="FN3"/>
    <property type="match status" value="2"/>
</dbReference>
<feature type="signal peptide" evidence="9">
    <location>
        <begin position="1"/>
        <end position="28"/>
    </location>
</feature>
<dbReference type="GO" id="GO:0009897">
    <property type="term" value="C:external side of plasma membrane"/>
    <property type="evidence" value="ECO:0007669"/>
    <property type="project" value="TreeGrafter"/>
</dbReference>
<dbReference type="Gene3D" id="2.60.40.10">
    <property type="entry name" value="Immunoglobulins"/>
    <property type="match status" value="4"/>
</dbReference>